<dbReference type="InterPro" id="IPR006222">
    <property type="entry name" value="GCVT_N"/>
</dbReference>
<gene>
    <name evidence="3" type="ORF">HELGO_WM17976</name>
</gene>
<dbReference type="Gene3D" id="3.30.70.1630">
    <property type="match status" value="1"/>
</dbReference>
<dbReference type="InterPro" id="IPR045179">
    <property type="entry name" value="YgfZ/GcvT"/>
</dbReference>
<sequence>MKPDWKNFLVERGAEFDADTLTHFGNPERERRIPPQGAILCDLSHIGMISAHGNDAEAFLQGQLSNDLELVTDTQAQLSSYSSPKGRAITTLQLAMHKDTYYLSLSNDILEPILKRLRMFVMRSQVSLENATDNLVHFGYSDPQGEERLEAVIGTIPMKTMDSVQSGGLTIIRQAAPVPRFEIFGELDDARNLWTKLGVHAAGVGHGAWDYYDVEAGIPHVTADSTEAWVPQMMNLHLTDSISFSKGCFPGQEVVARLKYLGKNKRQTYRLGINSVELPAVGTVVNNSGGAEAGKVLNAALNPDGKVEVLAVMKTAEVNSELTVNGQAAQLLELPYAMEANG</sequence>
<dbReference type="SUPFAM" id="SSF103025">
    <property type="entry name" value="Folate-binding domain"/>
    <property type="match status" value="1"/>
</dbReference>
<protein>
    <submittedName>
        <fullName evidence="3">Folate-dependent protein for Fe/S cluster synthesis/repair in oxidative stress</fullName>
    </submittedName>
</protein>
<feature type="binding site" evidence="1">
    <location>
        <position position="182"/>
    </location>
    <ligand>
        <name>substrate</name>
    </ligand>
</feature>
<dbReference type="PANTHER" id="PTHR22602">
    <property type="entry name" value="TRANSFERASE CAF17, MITOCHONDRIAL-RELATED"/>
    <property type="match status" value="1"/>
</dbReference>
<accession>A0A6S6UCB9</accession>
<evidence type="ECO:0000313" key="3">
    <source>
        <dbReference type="EMBL" id="CAA6825316.1"/>
    </source>
</evidence>
<name>A0A6S6UCB9_9GAMM</name>
<dbReference type="EMBL" id="CACVAT010000407">
    <property type="protein sequence ID" value="CAA6825316.1"/>
    <property type="molecule type" value="Genomic_DNA"/>
</dbReference>
<dbReference type="AlphaFoldDB" id="A0A6S6UCB9"/>
<dbReference type="Pfam" id="PF01571">
    <property type="entry name" value="GCV_T"/>
    <property type="match status" value="1"/>
</dbReference>
<feature type="domain" description="GCVT N-terminal" evidence="2">
    <location>
        <begin position="28"/>
        <end position="238"/>
    </location>
</feature>
<evidence type="ECO:0000256" key="1">
    <source>
        <dbReference type="PIRSR" id="PIRSR006487-1"/>
    </source>
</evidence>
<dbReference type="InterPro" id="IPR029043">
    <property type="entry name" value="GcvT/YgfZ_C"/>
</dbReference>
<dbReference type="Gene3D" id="2.40.30.160">
    <property type="match status" value="1"/>
</dbReference>
<dbReference type="SUPFAM" id="SSF101790">
    <property type="entry name" value="Aminomethyltransferase beta-barrel domain"/>
    <property type="match status" value="1"/>
</dbReference>
<dbReference type="InterPro" id="IPR017703">
    <property type="entry name" value="YgfZ/GCV_T_CS"/>
</dbReference>
<dbReference type="PIRSF" id="PIRSF006487">
    <property type="entry name" value="GcvT"/>
    <property type="match status" value="1"/>
</dbReference>
<dbReference type="GO" id="GO:0016226">
    <property type="term" value="P:iron-sulfur cluster assembly"/>
    <property type="evidence" value="ECO:0007669"/>
    <property type="project" value="TreeGrafter"/>
</dbReference>
<dbReference type="PANTHER" id="PTHR22602:SF0">
    <property type="entry name" value="TRANSFERASE CAF17, MITOCHONDRIAL-RELATED"/>
    <property type="match status" value="1"/>
</dbReference>
<dbReference type="NCBIfam" id="TIGR03317">
    <property type="entry name" value="ygfZ_signature"/>
    <property type="match status" value="1"/>
</dbReference>
<organism evidence="3">
    <name type="scientific">uncultured Thiotrichaceae bacterium</name>
    <dbReference type="NCBI Taxonomy" id="298394"/>
    <lineage>
        <taxon>Bacteria</taxon>
        <taxon>Pseudomonadati</taxon>
        <taxon>Pseudomonadota</taxon>
        <taxon>Gammaproteobacteria</taxon>
        <taxon>Thiotrichales</taxon>
        <taxon>Thiotrichaceae</taxon>
        <taxon>environmental samples</taxon>
    </lineage>
</organism>
<proteinExistence type="predicted"/>
<evidence type="ECO:0000259" key="2">
    <source>
        <dbReference type="Pfam" id="PF01571"/>
    </source>
</evidence>
<reference evidence="3" key="1">
    <citation type="submission" date="2020-01" db="EMBL/GenBank/DDBJ databases">
        <authorList>
            <person name="Meier V. D."/>
            <person name="Meier V D."/>
        </authorList>
    </citation>
    <scope>NUCLEOTIDE SEQUENCE</scope>
    <source>
        <strain evidence="3">HLG_WM_MAG_09</strain>
    </source>
</reference>
<dbReference type="Gene3D" id="3.30.70.1400">
    <property type="entry name" value="Aminomethyltransferase beta-barrel domains"/>
    <property type="match status" value="1"/>
</dbReference>